<keyword evidence="3" id="KW-0812">Transmembrane</keyword>
<keyword evidence="3" id="KW-0472">Membrane</keyword>
<dbReference type="SMART" id="SM00028">
    <property type="entry name" value="TPR"/>
    <property type="match status" value="4"/>
</dbReference>
<keyword evidence="1" id="KW-0677">Repeat</keyword>
<dbReference type="EMBL" id="RYZH01000013">
    <property type="protein sequence ID" value="RUL88137.1"/>
    <property type="molecule type" value="Genomic_DNA"/>
</dbReference>
<dbReference type="RefSeq" id="WP_126724850.1">
    <property type="nucleotide sequence ID" value="NZ_RYZH01000013.1"/>
</dbReference>
<sequence>MARPVPREQPATLQADSLTPQKPVRPRIASVARVFGLIAGFGLLVLATRLWRPEAPDSLLQRAQDAYRAGQHDLAESLLDRLARIREPNPLDRLLRAQVALATDRPEAALDELSRIPDDHPIAPISRLLQGQVAIRLGRAVQAESSFLRAIELQPRHVQARRELCFIYSIQRRLRDLDLQLAALAELGELTPSYVLHWSKIRNVNWNYEKDLEHLRRFVAEDPTDRRSRLTLAEAIKRSGDLAEADRLLAPLPRSDPEAAALRASIAIERGDLNAASEALVEAPPDHPAVARSLGEIALIRLDPETALPSLRIAVRHDPSDRLSLFLLGRALSLLGRDEEAAPILETVRQNDLLGQMIAQASAKATIDDPELCLEIGLACQRLSRPLEARAWFDIALLIDPFHERAQEALALLDDGQPPLETTP</sequence>
<feature type="transmembrane region" description="Helical" evidence="3">
    <location>
        <begin position="31"/>
        <end position="51"/>
    </location>
</feature>
<evidence type="ECO:0000256" key="2">
    <source>
        <dbReference type="ARBA" id="ARBA00022803"/>
    </source>
</evidence>
<name>A0A432MLQ4_9BACT</name>
<dbReference type="OrthoDB" id="266170at2"/>
<evidence type="ECO:0000313" key="5">
    <source>
        <dbReference type="Proteomes" id="UP000280296"/>
    </source>
</evidence>
<proteinExistence type="predicted"/>
<keyword evidence="3" id="KW-1133">Transmembrane helix</keyword>
<dbReference type="InterPro" id="IPR011990">
    <property type="entry name" value="TPR-like_helical_dom_sf"/>
</dbReference>
<dbReference type="Pfam" id="PF13432">
    <property type="entry name" value="TPR_16"/>
    <property type="match status" value="2"/>
</dbReference>
<dbReference type="InterPro" id="IPR051012">
    <property type="entry name" value="CellSynth/LPSAsmb/PSIAsmb"/>
</dbReference>
<accession>A0A432MLQ4</accession>
<evidence type="ECO:0000313" key="4">
    <source>
        <dbReference type="EMBL" id="RUL88137.1"/>
    </source>
</evidence>
<comment type="caution">
    <text evidence="4">The sequence shown here is derived from an EMBL/GenBank/DDBJ whole genome shotgun (WGS) entry which is preliminary data.</text>
</comment>
<dbReference type="PANTHER" id="PTHR45586:SF1">
    <property type="entry name" value="LIPOPOLYSACCHARIDE ASSEMBLY PROTEIN B"/>
    <property type="match status" value="1"/>
</dbReference>
<dbReference type="Gene3D" id="1.25.40.10">
    <property type="entry name" value="Tetratricopeptide repeat domain"/>
    <property type="match status" value="2"/>
</dbReference>
<protein>
    <submittedName>
        <fullName evidence="4">Tetratricopeptide repeat protein</fullName>
    </submittedName>
</protein>
<reference evidence="4 5" key="1">
    <citation type="submission" date="2018-12" db="EMBL/GenBank/DDBJ databases">
        <authorList>
            <person name="Toschakov S.V."/>
        </authorList>
    </citation>
    <scope>NUCLEOTIDE SEQUENCE [LARGE SCALE GENOMIC DNA]</scope>
    <source>
        <strain evidence="4 5">GM2012</strain>
    </source>
</reference>
<dbReference type="Pfam" id="PF14559">
    <property type="entry name" value="TPR_19"/>
    <property type="match status" value="1"/>
</dbReference>
<keyword evidence="2" id="KW-0802">TPR repeat</keyword>
<evidence type="ECO:0000256" key="3">
    <source>
        <dbReference type="SAM" id="Phobius"/>
    </source>
</evidence>
<gene>
    <name evidence="4" type="ORF">TsocGM_08320</name>
</gene>
<dbReference type="SUPFAM" id="SSF48452">
    <property type="entry name" value="TPR-like"/>
    <property type="match status" value="2"/>
</dbReference>
<dbReference type="PANTHER" id="PTHR45586">
    <property type="entry name" value="TPR REPEAT-CONTAINING PROTEIN PA4667"/>
    <property type="match status" value="1"/>
</dbReference>
<evidence type="ECO:0000256" key="1">
    <source>
        <dbReference type="ARBA" id="ARBA00022737"/>
    </source>
</evidence>
<reference evidence="4 5" key="2">
    <citation type="submission" date="2019-01" db="EMBL/GenBank/DDBJ databases">
        <title>Tautonia sociabilis, a novel thermotolerant planctomycete of Isosphaeraceae family, isolated from a 4000 m deep subterranean habitat.</title>
        <authorList>
            <person name="Kovaleva O.L."/>
            <person name="Elcheninov A.G."/>
            <person name="Van Heerden E."/>
            <person name="Toshchakov S.V."/>
            <person name="Novikov A."/>
            <person name="Bonch-Osmolovskaya E.A."/>
            <person name="Kublanov I.V."/>
        </authorList>
    </citation>
    <scope>NUCLEOTIDE SEQUENCE [LARGE SCALE GENOMIC DNA]</scope>
    <source>
        <strain evidence="4 5">GM2012</strain>
    </source>
</reference>
<keyword evidence="5" id="KW-1185">Reference proteome</keyword>
<dbReference type="AlphaFoldDB" id="A0A432MLQ4"/>
<organism evidence="4 5">
    <name type="scientific">Tautonia sociabilis</name>
    <dbReference type="NCBI Taxonomy" id="2080755"/>
    <lineage>
        <taxon>Bacteria</taxon>
        <taxon>Pseudomonadati</taxon>
        <taxon>Planctomycetota</taxon>
        <taxon>Planctomycetia</taxon>
        <taxon>Isosphaerales</taxon>
        <taxon>Isosphaeraceae</taxon>
        <taxon>Tautonia</taxon>
    </lineage>
</organism>
<dbReference type="Proteomes" id="UP000280296">
    <property type="component" value="Unassembled WGS sequence"/>
</dbReference>
<dbReference type="InterPro" id="IPR019734">
    <property type="entry name" value="TPR_rpt"/>
</dbReference>